<reference evidence="1 2" key="1">
    <citation type="submission" date="2019-08" db="EMBL/GenBank/DDBJ databases">
        <title>In-depth cultivation of the pig gut microbiome towards novel bacterial diversity and tailored functional studies.</title>
        <authorList>
            <person name="Wylensek D."/>
            <person name="Hitch T.C.A."/>
            <person name="Clavel T."/>
        </authorList>
    </citation>
    <scope>NUCLEOTIDE SEQUENCE [LARGE SCALE GENOMIC DNA]</scope>
    <source>
        <strain evidence="1 2">WCA3-601-WT-6H</strain>
    </source>
</reference>
<dbReference type="AlphaFoldDB" id="A0A6L5YM96"/>
<dbReference type="RefSeq" id="WP_154497246.1">
    <property type="nucleotide sequence ID" value="NZ_VUMU01000015.1"/>
</dbReference>
<gene>
    <name evidence="1" type="ORF">FYJ59_11120</name>
</gene>
<evidence type="ECO:0000313" key="2">
    <source>
        <dbReference type="Proteomes" id="UP000476055"/>
    </source>
</evidence>
<proteinExistence type="predicted"/>
<organism evidence="1 2">
    <name type="scientific">Waltera intestinalis</name>
    <dbReference type="NCBI Taxonomy" id="2606635"/>
    <lineage>
        <taxon>Bacteria</taxon>
        <taxon>Bacillati</taxon>
        <taxon>Bacillota</taxon>
        <taxon>Clostridia</taxon>
        <taxon>Lachnospirales</taxon>
        <taxon>Lachnospiraceae</taxon>
        <taxon>Waltera</taxon>
    </lineage>
</organism>
<evidence type="ECO:0000313" key="1">
    <source>
        <dbReference type="EMBL" id="MST58777.1"/>
    </source>
</evidence>
<name>A0A6L5YM96_9FIRM</name>
<protein>
    <submittedName>
        <fullName evidence="1">Uncharacterized protein</fullName>
    </submittedName>
</protein>
<comment type="caution">
    <text evidence="1">The sequence shown here is derived from an EMBL/GenBank/DDBJ whole genome shotgun (WGS) entry which is preliminary data.</text>
</comment>
<dbReference type="Proteomes" id="UP000476055">
    <property type="component" value="Unassembled WGS sequence"/>
</dbReference>
<accession>A0A6L5YM96</accession>
<sequence>METKANDRDLIGSYRTADPQGRLEIVFANYHIFPKVIRKMEKKTQYKIKAEREYIRSHARGELGVRVQTSNLSDTTADEAIANVTLEEAFTTGVVDEGMLRGIDNASEYEADIRIISIMKDDYELIEECVEDLDDEDCRLMKAFLVQRKFIKEMACEFNLSYDTIKRRIKYLKEFIRDDVIECMELNCRR</sequence>
<keyword evidence="2" id="KW-1185">Reference proteome</keyword>
<dbReference type="EMBL" id="VUMU01000015">
    <property type="protein sequence ID" value="MST58777.1"/>
    <property type="molecule type" value="Genomic_DNA"/>
</dbReference>